<dbReference type="AlphaFoldDB" id="A0A6P7F7N5"/>
<keyword evidence="6" id="KW-1185">Reference proteome</keyword>
<gene>
    <name evidence="7 8" type="primary">LOC114325563</name>
</gene>
<dbReference type="GO" id="GO:0000214">
    <property type="term" value="C:tRNA-intron endonuclease complex"/>
    <property type="evidence" value="ECO:0007669"/>
    <property type="project" value="TreeGrafter"/>
</dbReference>
<evidence type="ECO:0000259" key="4">
    <source>
        <dbReference type="Pfam" id="PF12928"/>
    </source>
</evidence>
<feature type="compositionally biased region" description="Acidic residues" evidence="3">
    <location>
        <begin position="204"/>
        <end position="213"/>
    </location>
</feature>
<feature type="region of interest" description="Disordered" evidence="3">
    <location>
        <begin position="170"/>
        <end position="213"/>
    </location>
</feature>
<accession>A0A6P7F7N5</accession>
<dbReference type="PANTHER" id="PTHR21027">
    <property type="entry name" value="TRNA-SPLICING ENDONUCLEASE SUBUNIT SEN54"/>
    <property type="match status" value="1"/>
</dbReference>
<dbReference type="GeneID" id="114325563"/>
<dbReference type="GO" id="GO:0000379">
    <property type="term" value="P:tRNA-type intron splice site recognition and cleavage"/>
    <property type="evidence" value="ECO:0007669"/>
    <property type="project" value="TreeGrafter"/>
</dbReference>
<organism evidence="7">
    <name type="scientific">Diabrotica virgifera virgifera</name>
    <name type="common">western corn rootworm</name>
    <dbReference type="NCBI Taxonomy" id="50390"/>
    <lineage>
        <taxon>Eukaryota</taxon>
        <taxon>Metazoa</taxon>
        <taxon>Ecdysozoa</taxon>
        <taxon>Arthropoda</taxon>
        <taxon>Hexapoda</taxon>
        <taxon>Insecta</taxon>
        <taxon>Pterygota</taxon>
        <taxon>Neoptera</taxon>
        <taxon>Endopterygota</taxon>
        <taxon>Coleoptera</taxon>
        <taxon>Polyphaga</taxon>
        <taxon>Cucujiformia</taxon>
        <taxon>Chrysomeloidea</taxon>
        <taxon>Chrysomelidae</taxon>
        <taxon>Galerucinae</taxon>
        <taxon>Diabroticina</taxon>
        <taxon>Diabroticites</taxon>
        <taxon>Diabrotica</taxon>
    </lineage>
</organism>
<dbReference type="RefSeq" id="XP_028129451.1">
    <property type="nucleotide sequence ID" value="XM_028273650.1"/>
</dbReference>
<reference evidence="7 8" key="1">
    <citation type="submission" date="2025-04" db="UniProtKB">
        <authorList>
            <consortium name="RefSeq"/>
        </authorList>
    </citation>
    <scope>IDENTIFICATION</scope>
    <source>
        <tissue evidence="7 8">Whole insect</tissue>
    </source>
</reference>
<evidence type="ECO:0000313" key="5">
    <source>
        <dbReference type="EnsemblMetazoa" id="XP_028129450.1"/>
    </source>
</evidence>
<evidence type="ECO:0000313" key="6">
    <source>
        <dbReference type="Proteomes" id="UP001652700"/>
    </source>
</evidence>
<sequence>MCDLNMEEEAKVIVNDHKHPLTKINFLGPKQFFKDTSTERQELVTKNLQVLELALKHKKVDKRCARSKAEWIASLKLAKVEKVVKGLLETFGYQDKSGIYVYPEEMLYLVEMNKMEVFVNNVPLTVQECFHIVLNVPNMTLTKYQAYKKLVLQGNRVIRYNEVVRKRNNGKIPKENSNTCGDTRKRKLEDETDQVQEKRARAEESDDSENDERADEYIRRIFEKLRSSCPKEYSSKETLETCPDYCVFTKNNNSRVEWDFNLYICESDVINHTNTNSTKPELYAICSGDNIAFYRMGQVCLPHI</sequence>
<dbReference type="KEGG" id="dvv:114325563"/>
<evidence type="ECO:0000256" key="2">
    <source>
        <dbReference type="ARBA" id="ARBA00022694"/>
    </source>
</evidence>
<name>A0A6P7F7N5_DIAVI</name>
<keyword evidence="2" id="KW-0819">tRNA processing</keyword>
<feature type="domain" description="tRNA-splicing endonuclease subunit Sen54 N-terminal" evidence="4">
    <location>
        <begin position="54"/>
        <end position="118"/>
    </location>
</feature>
<dbReference type="OrthoDB" id="408683at2759"/>
<dbReference type="InterPro" id="IPR024337">
    <property type="entry name" value="tRNA_splic_suSen54"/>
</dbReference>
<protein>
    <submittedName>
        <fullName evidence="7 8">Uncharacterized protein LOC114325563 isoform X1</fullName>
    </submittedName>
</protein>
<evidence type="ECO:0000256" key="1">
    <source>
        <dbReference type="ARBA" id="ARBA00005736"/>
    </source>
</evidence>
<dbReference type="RefSeq" id="XP_028129450.1">
    <property type="nucleotide sequence ID" value="XM_028273649.1"/>
</dbReference>
<dbReference type="InterPro" id="IPR024336">
    <property type="entry name" value="tRNA_splic_suSen54_N"/>
</dbReference>
<dbReference type="Proteomes" id="UP001652700">
    <property type="component" value="Unplaced"/>
</dbReference>
<dbReference type="EnsemblMetazoa" id="XM_028273649.2">
    <property type="protein sequence ID" value="XP_028129450.1"/>
    <property type="gene ID" value="LOC114325563"/>
</dbReference>
<proteinExistence type="inferred from homology"/>
<evidence type="ECO:0000313" key="8">
    <source>
        <dbReference type="RefSeq" id="XP_028129451.1"/>
    </source>
</evidence>
<evidence type="ECO:0000313" key="7">
    <source>
        <dbReference type="RefSeq" id="XP_028129450.1"/>
    </source>
</evidence>
<reference evidence="5" key="2">
    <citation type="submission" date="2025-05" db="UniProtKB">
        <authorList>
            <consortium name="EnsemblMetazoa"/>
        </authorList>
    </citation>
    <scope>IDENTIFICATION</scope>
</reference>
<evidence type="ECO:0000256" key="3">
    <source>
        <dbReference type="SAM" id="MobiDB-lite"/>
    </source>
</evidence>
<dbReference type="Pfam" id="PF12928">
    <property type="entry name" value="tRNA_int_end_N2"/>
    <property type="match status" value="1"/>
</dbReference>
<dbReference type="PANTHER" id="PTHR21027:SF1">
    <property type="entry name" value="TRNA-SPLICING ENDONUCLEASE SUBUNIT SEN54"/>
    <property type="match status" value="1"/>
</dbReference>
<comment type="similarity">
    <text evidence="1">Belongs to the SEN54 family.</text>
</comment>